<evidence type="ECO:0008006" key="4">
    <source>
        <dbReference type="Google" id="ProtNLM"/>
    </source>
</evidence>
<dbReference type="AlphaFoldDB" id="A0A375YII3"/>
<evidence type="ECO:0000313" key="2">
    <source>
        <dbReference type="EMBL" id="SRX80910.1"/>
    </source>
</evidence>
<sequence>MRFSFKRVAEDRGWPNYLFGGRMRTSTAGLIVVFVALFWVNQNYQPEPQAPAVDPAQQVVPPGFVPDPNYTWVPRTNVQTRVPEYTTTTPPTTTTTTTTTTPPPTTTPTTTSPSDTTTEDTPGPLIPFGPSTTVIDPDGFGPQPPQTFTQAPAAPTPTTVAPPGEVPPPTTPTPPAP</sequence>
<dbReference type="STRING" id="39692.BST38_00505"/>
<accession>A0A375YII3</accession>
<feature type="compositionally biased region" description="Low complexity" evidence="1">
    <location>
        <begin position="86"/>
        <end position="100"/>
    </location>
</feature>
<reference evidence="2 3" key="1">
    <citation type="submission" date="2018-05" db="EMBL/GenBank/DDBJ databases">
        <authorList>
            <consortium name="IHU Genomes"/>
        </authorList>
    </citation>
    <scope>NUCLEOTIDE SEQUENCE [LARGE SCALE GENOMIC DNA]</scope>
    <source>
        <strain evidence="2 3">P7335</strain>
    </source>
</reference>
<feature type="compositionally biased region" description="Pro residues" evidence="1">
    <location>
        <begin position="164"/>
        <end position="177"/>
    </location>
</feature>
<dbReference type="Proteomes" id="UP000252008">
    <property type="component" value="Unassembled WGS sequence"/>
</dbReference>
<evidence type="ECO:0000256" key="1">
    <source>
        <dbReference type="SAM" id="MobiDB-lite"/>
    </source>
</evidence>
<dbReference type="EMBL" id="UEGS01000001">
    <property type="protein sequence ID" value="SRX80910.1"/>
    <property type="molecule type" value="Genomic_DNA"/>
</dbReference>
<proteinExistence type="predicted"/>
<gene>
    <name evidence="2" type="ORF">MPP7335_02655</name>
</gene>
<organism evidence="2 3">
    <name type="scientific">Mycolicibacterium parafortuitum</name>
    <name type="common">Mycobacterium parafortuitum</name>
    <dbReference type="NCBI Taxonomy" id="39692"/>
    <lineage>
        <taxon>Bacteria</taxon>
        <taxon>Bacillati</taxon>
        <taxon>Actinomycetota</taxon>
        <taxon>Actinomycetes</taxon>
        <taxon>Mycobacteriales</taxon>
        <taxon>Mycobacteriaceae</taxon>
        <taxon>Mycolicibacterium</taxon>
    </lineage>
</organism>
<protein>
    <recommendedName>
        <fullName evidence="4">Proline rich protein</fullName>
    </recommendedName>
</protein>
<dbReference type="RefSeq" id="WP_083141275.1">
    <property type="nucleotide sequence ID" value="NZ_MVID01000001.1"/>
</dbReference>
<evidence type="ECO:0000313" key="3">
    <source>
        <dbReference type="Proteomes" id="UP000252008"/>
    </source>
</evidence>
<feature type="compositionally biased region" description="Low complexity" evidence="1">
    <location>
        <begin position="146"/>
        <end position="163"/>
    </location>
</feature>
<name>A0A375YII3_MYCPF</name>
<feature type="region of interest" description="Disordered" evidence="1">
    <location>
        <begin position="79"/>
        <end position="177"/>
    </location>
</feature>
<feature type="compositionally biased region" description="Low complexity" evidence="1">
    <location>
        <begin position="107"/>
        <end position="122"/>
    </location>
</feature>
<keyword evidence="3" id="KW-1185">Reference proteome</keyword>